<feature type="domain" description="Beta-lactamase-related" evidence="2">
    <location>
        <begin position="43"/>
        <end position="308"/>
    </location>
</feature>
<accession>A0ABS3IG63</accession>
<protein>
    <submittedName>
        <fullName evidence="3">Beta-lactamase family protein</fullName>
    </submittedName>
</protein>
<gene>
    <name evidence="3" type="ORF">J0911_18710</name>
</gene>
<organism evidence="3 4">
    <name type="scientific">Myceligenerans salitolerans</name>
    <dbReference type="NCBI Taxonomy" id="1230528"/>
    <lineage>
        <taxon>Bacteria</taxon>
        <taxon>Bacillati</taxon>
        <taxon>Actinomycetota</taxon>
        <taxon>Actinomycetes</taxon>
        <taxon>Micrococcales</taxon>
        <taxon>Promicromonosporaceae</taxon>
        <taxon>Myceligenerans</taxon>
    </lineage>
</organism>
<dbReference type="InterPro" id="IPR050789">
    <property type="entry name" value="Diverse_Enzym_Activities"/>
</dbReference>
<feature type="compositionally biased region" description="Polar residues" evidence="1">
    <location>
        <begin position="405"/>
        <end position="419"/>
    </location>
</feature>
<feature type="compositionally biased region" description="Low complexity" evidence="1">
    <location>
        <begin position="357"/>
        <end position="371"/>
    </location>
</feature>
<evidence type="ECO:0000259" key="2">
    <source>
        <dbReference type="Pfam" id="PF00144"/>
    </source>
</evidence>
<evidence type="ECO:0000313" key="4">
    <source>
        <dbReference type="Proteomes" id="UP000664617"/>
    </source>
</evidence>
<sequence length="535" mass="57803">MLYHRRVTTTRDLPRSTPEAEGLDAAAVRRLVQNLDDLDAVHSFMLLRHGKVVAEGWWSPYDPETPQLMFSVSKSFTSIAAGLGFVDGLFDLDDKVLDHFPAEAPDAPSDNLRAMTIRHLLTMSTGHAASTMEAIVPTNLGMRGGDWVRQILALPVPEMPGSKFVYNTGATYLAGVLVQRLTGRRLLDYLGERVLEPLGFRGATWEQDPDGLDVGGYGMRVRTEDLAKLGQFCLQRGNWKGAQLVPGEWIEAATSRQIHSTHDDWPEWRQGYGFQFWRSRFGAYRADGAFGQYAIVWPEHDVVLAITSGVQNLQSVQDAVWGALLPTLDPAAAGKAGRPPVTRDTAPPDASGLSDVAGNTGPPAGGARATGVPDGSRRPSSRVLPPDDGVTWDLHLPLPAGDHTGPTTPVTGRTYRMSPNSGGLEALELTRDDDGRLVLWEEIGGTERTLTLGDGEWVRQRADLADGSEELACAAAWTATDTLVVRMIAVGTPFAWTLTLRYDGDGVAASLDQNVSFGETRLLDATGTAEPDAAA</sequence>
<dbReference type="InterPro" id="IPR012338">
    <property type="entry name" value="Beta-lactam/transpept-like"/>
</dbReference>
<dbReference type="InterPro" id="IPR001466">
    <property type="entry name" value="Beta-lactam-related"/>
</dbReference>
<dbReference type="Gene3D" id="3.40.710.10">
    <property type="entry name" value="DD-peptidase/beta-lactamase superfamily"/>
    <property type="match status" value="1"/>
</dbReference>
<proteinExistence type="predicted"/>
<evidence type="ECO:0000313" key="3">
    <source>
        <dbReference type="EMBL" id="MBO0611057.1"/>
    </source>
</evidence>
<dbReference type="PANTHER" id="PTHR43283">
    <property type="entry name" value="BETA-LACTAMASE-RELATED"/>
    <property type="match status" value="1"/>
</dbReference>
<evidence type="ECO:0000256" key="1">
    <source>
        <dbReference type="SAM" id="MobiDB-lite"/>
    </source>
</evidence>
<dbReference type="Proteomes" id="UP000664617">
    <property type="component" value="Unassembled WGS sequence"/>
</dbReference>
<name>A0ABS3IG63_9MICO</name>
<dbReference type="Pfam" id="PF00144">
    <property type="entry name" value="Beta-lactamase"/>
    <property type="match status" value="1"/>
</dbReference>
<dbReference type="SUPFAM" id="SSF56601">
    <property type="entry name" value="beta-lactamase/transpeptidase-like"/>
    <property type="match status" value="1"/>
</dbReference>
<keyword evidence="4" id="KW-1185">Reference proteome</keyword>
<dbReference type="EMBL" id="JAFMPK010000048">
    <property type="protein sequence ID" value="MBO0611057.1"/>
    <property type="molecule type" value="Genomic_DNA"/>
</dbReference>
<comment type="caution">
    <text evidence="3">The sequence shown here is derived from an EMBL/GenBank/DDBJ whole genome shotgun (WGS) entry which is preliminary data.</text>
</comment>
<dbReference type="PANTHER" id="PTHR43283:SF7">
    <property type="entry name" value="BETA-LACTAMASE-RELATED DOMAIN-CONTAINING PROTEIN"/>
    <property type="match status" value="1"/>
</dbReference>
<reference evidence="4" key="1">
    <citation type="submission" date="2023-07" db="EMBL/GenBank/DDBJ databases">
        <title>Myceligenerans salitolerans sp. nov., a halotolerant actinomycete isolated from a salt lake in Xinjiang, China.</title>
        <authorList>
            <person name="Guan T."/>
        </authorList>
    </citation>
    <scope>NUCLEOTIDE SEQUENCE [LARGE SCALE GENOMIC DNA]</scope>
    <source>
        <strain evidence="4">XHU 5031</strain>
    </source>
</reference>
<feature type="region of interest" description="Disordered" evidence="1">
    <location>
        <begin position="332"/>
        <end position="419"/>
    </location>
</feature>